<dbReference type="PROSITE" id="PS00135">
    <property type="entry name" value="TRYPSIN_SER"/>
    <property type="match status" value="1"/>
</dbReference>
<dbReference type="PROSITE" id="PS50240">
    <property type="entry name" value="TRYPSIN_DOM"/>
    <property type="match status" value="1"/>
</dbReference>
<evidence type="ECO:0000256" key="9">
    <source>
        <dbReference type="ARBA" id="ARBA00024195"/>
    </source>
</evidence>
<name>A0A9J6CI81_POLVA</name>
<dbReference type="CDD" id="cd00190">
    <property type="entry name" value="Tryp_SPc"/>
    <property type="match status" value="1"/>
</dbReference>
<dbReference type="PANTHER" id="PTHR24260">
    <property type="match status" value="1"/>
</dbReference>
<dbReference type="InterPro" id="IPR043504">
    <property type="entry name" value="Peptidase_S1_PA_chymotrypsin"/>
</dbReference>
<dbReference type="Pfam" id="PF16030">
    <property type="entry name" value="GD_N"/>
    <property type="match status" value="1"/>
</dbReference>
<evidence type="ECO:0000256" key="1">
    <source>
        <dbReference type="ARBA" id="ARBA00004613"/>
    </source>
</evidence>
<dbReference type="SUPFAM" id="SSF50494">
    <property type="entry name" value="Trypsin-like serine proteases"/>
    <property type="match status" value="1"/>
</dbReference>
<dbReference type="EMBL" id="JADBJN010000001">
    <property type="protein sequence ID" value="KAG5681575.1"/>
    <property type="molecule type" value="Genomic_DNA"/>
</dbReference>
<evidence type="ECO:0000256" key="6">
    <source>
        <dbReference type="ARBA" id="ARBA00022825"/>
    </source>
</evidence>
<dbReference type="InterPro" id="IPR001254">
    <property type="entry name" value="Trypsin_dom"/>
</dbReference>
<evidence type="ECO:0000256" key="11">
    <source>
        <dbReference type="SAM" id="SignalP"/>
    </source>
</evidence>
<dbReference type="SMART" id="SM00020">
    <property type="entry name" value="Tryp_SPc"/>
    <property type="match status" value="1"/>
</dbReference>
<evidence type="ECO:0000256" key="8">
    <source>
        <dbReference type="ARBA" id="ARBA00023157"/>
    </source>
</evidence>
<comment type="similarity">
    <text evidence="9">Belongs to the peptidase S1 family. CLIP subfamily.</text>
</comment>
<gene>
    <name evidence="13" type="ORF">PVAND_010994</name>
</gene>
<feature type="domain" description="Peptidase S1" evidence="12">
    <location>
        <begin position="228"/>
        <end position="475"/>
    </location>
</feature>
<dbReference type="AlphaFoldDB" id="A0A9J6CI81"/>
<dbReference type="InterPro" id="IPR033116">
    <property type="entry name" value="TRYPSIN_SER"/>
</dbReference>
<keyword evidence="2" id="KW-0964">Secreted</keyword>
<keyword evidence="4 11" id="KW-0732">Signal</keyword>
<comment type="caution">
    <text evidence="13">The sequence shown here is derived from an EMBL/GenBank/DDBJ whole genome shotgun (WGS) entry which is preliminary data.</text>
</comment>
<dbReference type="InterPro" id="IPR031986">
    <property type="entry name" value="GD_N"/>
</dbReference>
<keyword evidence="5 10" id="KW-0378">Hydrolase</keyword>
<feature type="signal peptide" evidence="11">
    <location>
        <begin position="1"/>
        <end position="20"/>
    </location>
</feature>
<evidence type="ECO:0000259" key="12">
    <source>
        <dbReference type="PROSITE" id="PS50240"/>
    </source>
</evidence>
<keyword evidence="8" id="KW-1015">Disulfide bond</keyword>
<evidence type="ECO:0000256" key="7">
    <source>
        <dbReference type="ARBA" id="ARBA00023145"/>
    </source>
</evidence>
<dbReference type="Gene3D" id="2.40.10.10">
    <property type="entry name" value="Trypsin-like serine proteases"/>
    <property type="match status" value="1"/>
</dbReference>
<dbReference type="GO" id="GO:0006508">
    <property type="term" value="P:proteolysis"/>
    <property type="evidence" value="ECO:0007669"/>
    <property type="project" value="UniProtKB-KW"/>
</dbReference>
<dbReference type="GO" id="GO:0005576">
    <property type="term" value="C:extracellular region"/>
    <property type="evidence" value="ECO:0007669"/>
    <property type="project" value="UniProtKB-SubCell"/>
</dbReference>
<proteinExistence type="inferred from homology"/>
<feature type="chain" id="PRO_5039947221" description="Peptidase S1 domain-containing protein" evidence="11">
    <location>
        <begin position="21"/>
        <end position="478"/>
    </location>
</feature>
<dbReference type="PANTHER" id="PTHR24260:SF143">
    <property type="entry name" value="SERINE PROTEASE GD-LIKE PROTEIN"/>
    <property type="match status" value="1"/>
</dbReference>
<dbReference type="InterPro" id="IPR051333">
    <property type="entry name" value="CLIP_Serine_Protease"/>
</dbReference>
<sequence>MKFLSNIILFISVHFQVIKCCSDLFKYYSDIYGVHGKIVLHNVPLQPSIRFEIHLSIAARIGRDNVGILNLVNRDVYNDLKNGRDLIYNYYPPMGTDNILPVVTGIYLNNQQLCYGPPATGSYISTLSLYNTYTLGINVPYQSYNPDPSQNIVPVQNQVYNPPIQQIPQETTIFYRPPPIKTRRPVVTVAPITYKKPTTIENRNILVNQKISEVCGKRVEQSEIVSFIVGGSEAKKNEFPWLCAFYYKTMGFICGGTLVSTKIVITAAHCVQDKQTVEIRKASDSTFYIGKYSLNALNEVGYIDSGVTSFHINPQWNPNDRRYDGDLAIAVLSRTVEFADNIRPICIWPQSNSHTDLVGKRGLIAGWGITETGSLSEKPMFLSLPVVDDAECLRSKPAFAEITSKSNFCVGDKTGRAPCQGDSGGAFAFKSGDRFYLRGIVSAGARKDDYSCDTSQYVLFTDAAKYSTWINSYIDTYG</sequence>
<evidence type="ECO:0000256" key="10">
    <source>
        <dbReference type="RuleBase" id="RU363034"/>
    </source>
</evidence>
<dbReference type="InterPro" id="IPR009003">
    <property type="entry name" value="Peptidase_S1_PA"/>
</dbReference>
<evidence type="ECO:0000256" key="3">
    <source>
        <dbReference type="ARBA" id="ARBA00022670"/>
    </source>
</evidence>
<evidence type="ECO:0000256" key="4">
    <source>
        <dbReference type="ARBA" id="ARBA00022729"/>
    </source>
</evidence>
<evidence type="ECO:0000313" key="13">
    <source>
        <dbReference type="EMBL" id="KAG5681575.1"/>
    </source>
</evidence>
<evidence type="ECO:0000313" key="14">
    <source>
        <dbReference type="Proteomes" id="UP001107558"/>
    </source>
</evidence>
<evidence type="ECO:0000256" key="5">
    <source>
        <dbReference type="ARBA" id="ARBA00022801"/>
    </source>
</evidence>
<organism evidence="13 14">
    <name type="scientific">Polypedilum vanderplanki</name>
    <name type="common">Sleeping chironomid midge</name>
    <dbReference type="NCBI Taxonomy" id="319348"/>
    <lineage>
        <taxon>Eukaryota</taxon>
        <taxon>Metazoa</taxon>
        <taxon>Ecdysozoa</taxon>
        <taxon>Arthropoda</taxon>
        <taxon>Hexapoda</taxon>
        <taxon>Insecta</taxon>
        <taxon>Pterygota</taxon>
        <taxon>Neoptera</taxon>
        <taxon>Endopterygota</taxon>
        <taxon>Diptera</taxon>
        <taxon>Nematocera</taxon>
        <taxon>Chironomoidea</taxon>
        <taxon>Chironomidae</taxon>
        <taxon>Chironominae</taxon>
        <taxon>Polypedilum</taxon>
        <taxon>Polypedilum</taxon>
    </lineage>
</organism>
<dbReference type="Pfam" id="PF00089">
    <property type="entry name" value="Trypsin"/>
    <property type="match status" value="1"/>
</dbReference>
<keyword evidence="6 10" id="KW-0720">Serine protease</keyword>
<protein>
    <recommendedName>
        <fullName evidence="12">Peptidase S1 domain-containing protein</fullName>
    </recommendedName>
</protein>
<evidence type="ECO:0000256" key="2">
    <source>
        <dbReference type="ARBA" id="ARBA00022525"/>
    </source>
</evidence>
<keyword evidence="7" id="KW-0865">Zymogen</keyword>
<dbReference type="Proteomes" id="UP001107558">
    <property type="component" value="Chromosome 1"/>
</dbReference>
<accession>A0A9J6CI81</accession>
<dbReference type="InterPro" id="IPR001314">
    <property type="entry name" value="Peptidase_S1A"/>
</dbReference>
<keyword evidence="14" id="KW-1185">Reference proteome</keyword>
<keyword evidence="3 10" id="KW-0645">Protease</keyword>
<dbReference type="PROSITE" id="PS00134">
    <property type="entry name" value="TRYPSIN_HIS"/>
    <property type="match status" value="1"/>
</dbReference>
<dbReference type="InterPro" id="IPR018114">
    <property type="entry name" value="TRYPSIN_HIS"/>
</dbReference>
<dbReference type="OrthoDB" id="238681at2759"/>
<dbReference type="GO" id="GO:0004252">
    <property type="term" value="F:serine-type endopeptidase activity"/>
    <property type="evidence" value="ECO:0007669"/>
    <property type="project" value="InterPro"/>
</dbReference>
<dbReference type="FunFam" id="2.40.10.10:FF:000146">
    <property type="entry name" value="Serine protease 53"/>
    <property type="match status" value="1"/>
</dbReference>
<reference evidence="13" key="1">
    <citation type="submission" date="2021-03" db="EMBL/GenBank/DDBJ databases">
        <title>Chromosome level genome of the anhydrobiotic midge Polypedilum vanderplanki.</title>
        <authorList>
            <person name="Yoshida Y."/>
            <person name="Kikawada T."/>
            <person name="Gusev O."/>
        </authorList>
    </citation>
    <scope>NUCLEOTIDE SEQUENCE</scope>
    <source>
        <strain evidence="13">NIAS01</strain>
        <tissue evidence="13">Whole body or cell culture</tissue>
    </source>
</reference>
<dbReference type="PRINTS" id="PR00722">
    <property type="entry name" value="CHYMOTRYPSIN"/>
</dbReference>
<comment type="subcellular location">
    <subcellularLocation>
        <location evidence="1">Secreted</location>
    </subcellularLocation>
</comment>